<protein>
    <submittedName>
        <fullName evidence="1">Putative hydrolase of the HAD superfamily</fullName>
    </submittedName>
</protein>
<dbReference type="EMBL" id="SMAD01000012">
    <property type="protein sequence ID" value="TCS85445.1"/>
    <property type="molecule type" value="Genomic_DNA"/>
</dbReference>
<comment type="caution">
    <text evidence="1">The sequence shown here is derived from an EMBL/GenBank/DDBJ whole genome shotgun (WGS) entry which is preliminary data.</text>
</comment>
<dbReference type="PANTHER" id="PTHR43611:SF3">
    <property type="entry name" value="FLAVIN MONONUCLEOTIDE HYDROLASE 1, CHLOROPLATIC"/>
    <property type="match status" value="1"/>
</dbReference>
<dbReference type="RefSeq" id="WP_132130162.1">
    <property type="nucleotide sequence ID" value="NZ_CP042432.1"/>
</dbReference>
<keyword evidence="1" id="KW-0378">Hydrolase</keyword>
<evidence type="ECO:0000313" key="1">
    <source>
        <dbReference type="EMBL" id="TCS85445.1"/>
    </source>
</evidence>
<proteinExistence type="predicted"/>
<evidence type="ECO:0000313" key="2">
    <source>
        <dbReference type="Proteomes" id="UP000295807"/>
    </source>
</evidence>
<dbReference type="Proteomes" id="UP000295807">
    <property type="component" value="Unassembled WGS sequence"/>
</dbReference>
<accession>A0A4R3KMC0</accession>
<keyword evidence="2" id="KW-1185">Reference proteome</keyword>
<dbReference type="InterPro" id="IPR006439">
    <property type="entry name" value="HAD-SF_hydro_IA"/>
</dbReference>
<dbReference type="Pfam" id="PF00702">
    <property type="entry name" value="Hydrolase"/>
    <property type="match status" value="1"/>
</dbReference>
<dbReference type="AlphaFoldDB" id="A0A4R3KMC0"/>
<dbReference type="SFLD" id="SFLDG01129">
    <property type="entry name" value="C1.5:_HAD__Beta-PGM__Phosphata"/>
    <property type="match status" value="1"/>
</dbReference>
<dbReference type="PANTHER" id="PTHR43611">
    <property type="entry name" value="ALPHA-D-GLUCOSE 1-PHOSPHATE PHOSPHATASE"/>
    <property type="match status" value="1"/>
</dbReference>
<gene>
    <name evidence="1" type="ORF">EDD80_11218</name>
</gene>
<dbReference type="CDD" id="cd02603">
    <property type="entry name" value="HAD_sEH-N_like"/>
    <property type="match status" value="1"/>
</dbReference>
<dbReference type="NCBIfam" id="TIGR01509">
    <property type="entry name" value="HAD-SF-IA-v3"/>
    <property type="match status" value="1"/>
</dbReference>
<dbReference type="InterPro" id="IPR023198">
    <property type="entry name" value="PGP-like_dom2"/>
</dbReference>
<dbReference type="OrthoDB" id="9797415at2"/>
<organism evidence="1 2">
    <name type="scientific">Anseongella ginsenosidimutans</name>
    <dbReference type="NCBI Taxonomy" id="496056"/>
    <lineage>
        <taxon>Bacteria</taxon>
        <taxon>Pseudomonadati</taxon>
        <taxon>Bacteroidota</taxon>
        <taxon>Sphingobacteriia</taxon>
        <taxon>Sphingobacteriales</taxon>
        <taxon>Sphingobacteriaceae</taxon>
        <taxon>Anseongella</taxon>
    </lineage>
</organism>
<dbReference type="Gene3D" id="1.10.150.240">
    <property type="entry name" value="Putative phosphatase, domain 2"/>
    <property type="match status" value="1"/>
</dbReference>
<dbReference type="PRINTS" id="PR00413">
    <property type="entry name" value="HADHALOGNASE"/>
</dbReference>
<dbReference type="InterPro" id="IPR023214">
    <property type="entry name" value="HAD_sf"/>
</dbReference>
<dbReference type="SUPFAM" id="SSF56784">
    <property type="entry name" value="HAD-like"/>
    <property type="match status" value="1"/>
</dbReference>
<sequence length="206" mass="23617">MSTIKNIIFDYGGVIFEIEHELAARSFEELGVPQVRQAFTHAAQGELFMDFETGTVSPEIFREEVRKMSERPLSDEQIDGAWNAMLLGVPEGNVPLLMQLKEKYRTFLLSNNNPIHHAACERMLRERWETAIEDCMEKAYFSHLIQLRKPDARAYRHVLEMHGLDPGETVFIDDTPVNIEIAASLGMQTRLVRRNAPLPDTIESFL</sequence>
<dbReference type="SFLD" id="SFLDS00003">
    <property type="entry name" value="Haloacid_Dehalogenase"/>
    <property type="match status" value="1"/>
</dbReference>
<dbReference type="InterPro" id="IPR036412">
    <property type="entry name" value="HAD-like_sf"/>
</dbReference>
<dbReference type="GO" id="GO:0016787">
    <property type="term" value="F:hydrolase activity"/>
    <property type="evidence" value="ECO:0007669"/>
    <property type="project" value="UniProtKB-KW"/>
</dbReference>
<reference evidence="1 2" key="1">
    <citation type="submission" date="2019-03" db="EMBL/GenBank/DDBJ databases">
        <title>Genomic Encyclopedia of Type Strains, Phase IV (KMG-IV): sequencing the most valuable type-strain genomes for metagenomic binning, comparative biology and taxonomic classification.</title>
        <authorList>
            <person name="Goeker M."/>
        </authorList>
    </citation>
    <scope>NUCLEOTIDE SEQUENCE [LARGE SCALE GENOMIC DNA]</scope>
    <source>
        <strain evidence="1 2">DSM 21100</strain>
    </source>
</reference>
<dbReference type="Gene3D" id="3.40.50.1000">
    <property type="entry name" value="HAD superfamily/HAD-like"/>
    <property type="match status" value="1"/>
</dbReference>
<name>A0A4R3KMC0_9SPHI</name>